<dbReference type="PANTHER" id="PTHR11236:SF50">
    <property type="entry name" value="AMINODEOXYCHORISMATE SYNTHASE COMPONENT 1"/>
    <property type="match status" value="1"/>
</dbReference>
<name>A0A285QZG9_9SPHN</name>
<dbReference type="Gene3D" id="3.30.470.10">
    <property type="match status" value="1"/>
</dbReference>
<dbReference type="GO" id="GO:0046820">
    <property type="term" value="F:4-amino-4-deoxychorismate synthase activity"/>
    <property type="evidence" value="ECO:0007669"/>
    <property type="project" value="TreeGrafter"/>
</dbReference>
<evidence type="ECO:0000313" key="9">
    <source>
        <dbReference type="Proteomes" id="UP000219494"/>
    </source>
</evidence>
<dbReference type="InterPro" id="IPR001544">
    <property type="entry name" value="Aminotrans_IV"/>
</dbReference>
<dbReference type="InterPro" id="IPR036038">
    <property type="entry name" value="Aminotransferase-like"/>
</dbReference>
<evidence type="ECO:0000259" key="7">
    <source>
        <dbReference type="Pfam" id="PF00425"/>
    </source>
</evidence>
<dbReference type="PROSITE" id="PS00770">
    <property type="entry name" value="AA_TRANSFER_CLASS_4"/>
    <property type="match status" value="1"/>
</dbReference>
<dbReference type="GO" id="GO:0016829">
    <property type="term" value="F:lyase activity"/>
    <property type="evidence" value="ECO:0007669"/>
    <property type="project" value="UniProtKB-KW"/>
</dbReference>
<dbReference type="InterPro" id="IPR005802">
    <property type="entry name" value="ADC_synth_comp_1"/>
</dbReference>
<feature type="domain" description="Chorismate-utilising enzyme C-terminal" evidence="7">
    <location>
        <begin position="126"/>
        <end position="384"/>
    </location>
</feature>
<dbReference type="EMBL" id="OBMI01000002">
    <property type="protein sequence ID" value="SOB86789.1"/>
    <property type="molecule type" value="Genomic_DNA"/>
</dbReference>
<dbReference type="PANTHER" id="PTHR11236">
    <property type="entry name" value="AMINOBENZOATE/ANTHRANILATE SYNTHASE"/>
    <property type="match status" value="1"/>
</dbReference>
<accession>A0A285QZG9</accession>
<evidence type="ECO:0000256" key="3">
    <source>
        <dbReference type="ARBA" id="ARBA00014472"/>
    </source>
</evidence>
<dbReference type="Proteomes" id="UP000219494">
    <property type="component" value="Unassembled WGS sequence"/>
</dbReference>
<evidence type="ECO:0000256" key="4">
    <source>
        <dbReference type="ARBA" id="ARBA00022898"/>
    </source>
</evidence>
<keyword evidence="4 6" id="KW-0663">Pyridoxal phosphate</keyword>
<evidence type="ECO:0000313" key="8">
    <source>
        <dbReference type="EMBL" id="SOB86789.1"/>
    </source>
</evidence>
<dbReference type="AlphaFoldDB" id="A0A285QZG9"/>
<dbReference type="SUPFAM" id="SSF56752">
    <property type="entry name" value="D-aminoacid aminotransferase-like PLP-dependent enzymes"/>
    <property type="match status" value="1"/>
</dbReference>
<dbReference type="PRINTS" id="PR00095">
    <property type="entry name" value="ANTSNTHASEI"/>
</dbReference>
<evidence type="ECO:0000256" key="2">
    <source>
        <dbReference type="ARBA" id="ARBA00009320"/>
    </source>
</evidence>
<dbReference type="RefSeq" id="WP_097063774.1">
    <property type="nucleotide sequence ID" value="NZ_OBMI01000002.1"/>
</dbReference>
<dbReference type="InterPro" id="IPR043131">
    <property type="entry name" value="BCAT-like_N"/>
</dbReference>
<dbReference type="InterPro" id="IPR005801">
    <property type="entry name" value="ADC_synthase"/>
</dbReference>
<gene>
    <name evidence="8" type="ORF">SAMN06297144_1898</name>
</gene>
<keyword evidence="8" id="KW-0456">Lyase</keyword>
<dbReference type="GO" id="GO:0000162">
    <property type="term" value="P:L-tryptophan biosynthetic process"/>
    <property type="evidence" value="ECO:0007669"/>
    <property type="project" value="TreeGrafter"/>
</dbReference>
<dbReference type="NCBIfam" id="TIGR00553">
    <property type="entry name" value="pabB"/>
    <property type="match status" value="1"/>
</dbReference>
<evidence type="ECO:0000256" key="5">
    <source>
        <dbReference type="RuleBase" id="RU004106"/>
    </source>
</evidence>
<sequence length="593" mass="62824">MLPCDAPFALLDDARADGGVARLYRDPTEVLVAHRPDEVAGVLAACRRVRDDGLHVAGFLGYEAGLTLEPRLDRLTRSSPAGAPPLAWFGVFPQVTLLERSTLPALLPDPRGCWTGEPRPRIDYPAYARAFDEVAELIRAGDIYQANLSYRADLPFAGHPLAIYARLRTASAAGWGGIVHTGAHWLLSASPELFFTLAGDRLIARPMKGTAPRGATPAADAAAVAALKSDEKERAENLMIVDLLRNDLSRVAVPGSVHVPALFTVESYPTLHTLTSTITADLAAGCDAVDVLAATFPCGSVTGAPKIRAMEVIAAVEADSRGPYTGSLGYIDAGGDAAFNVAIRTLVIDADVAQRGHGTATLGLGSAVVADSTAAAEWEECRTKARFAVTPPGDTPLIETMRFEPDAGVLRLERHLARLARSAAILGYQVDGSAMRDVVGRAVRGIAVPQRVRLTLMRDGIVQVSLAALPALPAGPVKVSLSPLPVDRADLRLRHKTGDRAFYDDARAAAQTFEVAFVDPDGFLTEGSFTNLFVPRGDRLATPPESRGLLPGILRDELLASGQAVEADLTPADLAEGFYIGNALRGLIPARLV</sequence>
<dbReference type="GO" id="GO:0009396">
    <property type="term" value="P:folic acid-containing compound biosynthetic process"/>
    <property type="evidence" value="ECO:0007669"/>
    <property type="project" value="InterPro"/>
</dbReference>
<dbReference type="Gene3D" id="3.60.120.10">
    <property type="entry name" value="Anthranilate synthase"/>
    <property type="match status" value="1"/>
</dbReference>
<dbReference type="Pfam" id="PF00425">
    <property type="entry name" value="Chorismate_bind"/>
    <property type="match status" value="1"/>
</dbReference>
<dbReference type="OrthoDB" id="9803598at2"/>
<evidence type="ECO:0000256" key="1">
    <source>
        <dbReference type="ARBA" id="ARBA00001933"/>
    </source>
</evidence>
<protein>
    <recommendedName>
        <fullName evidence="3">Probable branched-chain-amino-acid aminotransferase</fullName>
    </recommendedName>
</protein>
<proteinExistence type="inferred from homology"/>
<dbReference type="InterPro" id="IPR018300">
    <property type="entry name" value="Aminotrans_IV_CS"/>
</dbReference>
<dbReference type="InterPro" id="IPR015890">
    <property type="entry name" value="Chorismate_C"/>
</dbReference>
<dbReference type="Gene3D" id="3.20.10.10">
    <property type="entry name" value="D-amino Acid Aminotransferase, subunit A, domain 2"/>
    <property type="match status" value="1"/>
</dbReference>
<comment type="cofactor">
    <cofactor evidence="1 6">
        <name>pyridoxal 5'-phosphate</name>
        <dbReference type="ChEBI" id="CHEBI:597326"/>
    </cofactor>
</comment>
<dbReference type="InterPro" id="IPR043132">
    <property type="entry name" value="BCAT-like_C"/>
</dbReference>
<dbReference type="SUPFAM" id="SSF56322">
    <property type="entry name" value="ADC synthase"/>
    <property type="match status" value="1"/>
</dbReference>
<comment type="similarity">
    <text evidence="2 5">Belongs to the class-IV pyridoxal-phosphate-dependent aminotransferase family.</text>
</comment>
<dbReference type="Pfam" id="PF01063">
    <property type="entry name" value="Aminotran_4"/>
    <property type="match status" value="1"/>
</dbReference>
<evidence type="ECO:0000256" key="6">
    <source>
        <dbReference type="RuleBase" id="RU004516"/>
    </source>
</evidence>
<reference evidence="8 9" key="1">
    <citation type="submission" date="2017-07" db="EMBL/GenBank/DDBJ databases">
        <authorList>
            <person name="Sun Z.S."/>
            <person name="Albrecht U."/>
            <person name="Echele G."/>
            <person name="Lee C.C."/>
        </authorList>
    </citation>
    <scope>NUCLEOTIDE SEQUENCE [LARGE SCALE GENOMIC DNA]</scope>
    <source>
        <strain evidence="8 9">CGMCC 1.12672</strain>
    </source>
</reference>
<organism evidence="8 9">
    <name type="scientific">Sphingomonas guangdongensis</name>
    <dbReference type="NCBI Taxonomy" id="1141890"/>
    <lineage>
        <taxon>Bacteria</taxon>
        <taxon>Pseudomonadati</taxon>
        <taxon>Pseudomonadota</taxon>
        <taxon>Alphaproteobacteria</taxon>
        <taxon>Sphingomonadales</taxon>
        <taxon>Sphingomonadaceae</taxon>
        <taxon>Sphingomonas</taxon>
    </lineage>
</organism>
<dbReference type="InterPro" id="IPR019999">
    <property type="entry name" value="Anth_synth_I-like"/>
</dbReference>
<keyword evidence="9" id="KW-1185">Reference proteome</keyword>